<protein>
    <recommendedName>
        <fullName evidence="3">DUF116 domain-containing protein</fullName>
    </recommendedName>
</protein>
<sequence>MFRKSPFSLPPEQYGGARKRVFIGLMLASCLLLCLGVAFFLILPWVGFFSTQHWLPTLSMGFGFVVIIALLWLCIILIFHIYTGKSLPGVDSVRHVTIRLFFPLMELLAKAVGIDRGRVRRSFIKVNNELVLASGCTAQPQELLLLLPHCVQQALCPQRLVHNPDNCQRCGKCPVGELLALRDKYGVRLAIATGGTIARRIVVQTRPRCIIAVACERDLTSGIQDSYPLPVFGVLNQRPHGPCVDTLVPMKALEDAVRIFLGLSQPLHQGRA</sequence>
<dbReference type="AlphaFoldDB" id="A0A212JTX7"/>
<feature type="transmembrane region" description="Helical" evidence="1">
    <location>
        <begin position="58"/>
        <end position="82"/>
    </location>
</feature>
<feature type="transmembrane region" description="Helical" evidence="1">
    <location>
        <begin position="21"/>
        <end position="46"/>
    </location>
</feature>
<name>A0A212JTX7_9BACT</name>
<dbReference type="RefSeq" id="WP_192113135.1">
    <property type="nucleotide sequence ID" value="NZ_CABUEN010000007.1"/>
</dbReference>
<dbReference type="Pfam" id="PF01976">
    <property type="entry name" value="DUF116"/>
    <property type="match status" value="1"/>
</dbReference>
<reference evidence="2" key="1">
    <citation type="submission" date="2016-04" db="EMBL/GenBank/DDBJ databases">
        <authorList>
            <person name="Evans L.H."/>
            <person name="Alamgir A."/>
            <person name="Owens N."/>
            <person name="Weber N.D."/>
            <person name="Virtaneva K."/>
            <person name="Barbian K."/>
            <person name="Babar A."/>
            <person name="Rosenke K."/>
        </authorList>
    </citation>
    <scope>NUCLEOTIDE SEQUENCE</scope>
    <source>
        <strain evidence="2">92-2</strain>
    </source>
</reference>
<dbReference type="EMBL" id="FLUP01000001">
    <property type="protein sequence ID" value="SBW02889.1"/>
    <property type="molecule type" value="Genomic_DNA"/>
</dbReference>
<evidence type="ECO:0000313" key="2">
    <source>
        <dbReference type="EMBL" id="SBW02889.1"/>
    </source>
</evidence>
<keyword evidence="1" id="KW-1133">Transmembrane helix</keyword>
<proteinExistence type="predicted"/>
<evidence type="ECO:0008006" key="3">
    <source>
        <dbReference type="Google" id="ProtNLM"/>
    </source>
</evidence>
<evidence type="ECO:0000256" key="1">
    <source>
        <dbReference type="SAM" id="Phobius"/>
    </source>
</evidence>
<dbReference type="InterPro" id="IPR002829">
    <property type="entry name" value="DUF116"/>
</dbReference>
<dbReference type="PANTHER" id="PTHR43801">
    <property type="entry name" value="NUCLEOTIDE-BINDING PROTEIN-RELATED"/>
    <property type="match status" value="1"/>
</dbReference>
<accession>A0A212JTX7</accession>
<organism evidence="2">
    <name type="scientific">uncultured Desulfovibrio sp</name>
    <dbReference type="NCBI Taxonomy" id="167968"/>
    <lineage>
        <taxon>Bacteria</taxon>
        <taxon>Pseudomonadati</taxon>
        <taxon>Thermodesulfobacteriota</taxon>
        <taxon>Desulfovibrionia</taxon>
        <taxon>Desulfovibrionales</taxon>
        <taxon>Desulfovibrionaceae</taxon>
        <taxon>Desulfovibrio</taxon>
        <taxon>environmental samples</taxon>
    </lineage>
</organism>
<gene>
    <name evidence="2" type="ORF">KM92DES2_11721</name>
</gene>
<keyword evidence="1" id="KW-0812">Transmembrane</keyword>
<dbReference type="PANTHER" id="PTHR43801:SF1">
    <property type="entry name" value="POLYPRENYL SYNTHETASE"/>
    <property type="match status" value="1"/>
</dbReference>
<keyword evidence="1" id="KW-0472">Membrane</keyword>